<reference evidence="1 2" key="1">
    <citation type="submission" date="2024-07" db="EMBL/GenBank/DDBJ databases">
        <title>Characterization of a bacterium isolated from hydrolysated instant sea cucumber by whole-genome sequencing and metabolomics.</title>
        <authorList>
            <person name="Luo X."/>
            <person name="Zhang Z."/>
            <person name="Zheng Z."/>
            <person name="Zhang W."/>
            <person name="Ming T."/>
            <person name="Jiao L."/>
            <person name="Su X."/>
            <person name="Kong F."/>
            <person name="Xu J."/>
        </authorList>
    </citation>
    <scope>NUCLEOTIDE SEQUENCE [LARGE SCALE GENOMIC DNA]</scope>
    <source>
        <strain evidence="1 2">XL-2024</strain>
    </source>
</reference>
<dbReference type="RefSeq" id="WP_368637490.1">
    <property type="nucleotide sequence ID" value="NZ_JBFRHK010000011.1"/>
</dbReference>
<protein>
    <submittedName>
        <fullName evidence="1">Helix-turn-helix domain-containing protein</fullName>
    </submittedName>
</protein>
<dbReference type="SUPFAM" id="SSF46785">
    <property type="entry name" value="Winged helix' DNA-binding domain"/>
    <property type="match status" value="1"/>
</dbReference>
<dbReference type="InterPro" id="IPR036390">
    <property type="entry name" value="WH_DNA-bd_sf"/>
</dbReference>
<dbReference type="InterPro" id="IPR036388">
    <property type="entry name" value="WH-like_DNA-bd_sf"/>
</dbReference>
<dbReference type="Gene3D" id="1.10.10.10">
    <property type="entry name" value="Winged helix-like DNA-binding domain superfamily/Winged helix DNA-binding domain"/>
    <property type="match status" value="1"/>
</dbReference>
<dbReference type="Pfam" id="PF13730">
    <property type="entry name" value="HTH_36"/>
    <property type="match status" value="1"/>
</dbReference>
<proteinExistence type="predicted"/>
<evidence type="ECO:0000313" key="1">
    <source>
        <dbReference type="EMBL" id="MEX3746916.1"/>
    </source>
</evidence>
<evidence type="ECO:0000313" key="2">
    <source>
        <dbReference type="Proteomes" id="UP001558534"/>
    </source>
</evidence>
<sequence length="299" mass="33646">MAFEYLATYKTFETVADMDKSVEDHMAAHYYDLTESERAIVFKLASHSLEHPGVCHLKASTIAAALEISTKTVYRAISKLESLGIVKKETTVRSKGGQGASIYIILPYNVSPSMSDRENAGKPCESNVCPPQSENQSLNSFNLLSSKQANNNLCELENELALQAEKKKEYMNEYQVMLFDFMDSVPLADNLKDELHKVVLAAQVQSATDFIKAKNVLFKIAIDIKEGVLTVTSTLRAIFVGAYSKAVERLNNKSDKSLSIEETTKRKRPVPFYNWLNERDSRTQLTVQSEPSLENWLNW</sequence>
<organism evidence="1 2">
    <name type="scientific">Lysinibacillus xylanilyticus</name>
    <dbReference type="NCBI Taxonomy" id="582475"/>
    <lineage>
        <taxon>Bacteria</taxon>
        <taxon>Bacillati</taxon>
        <taxon>Bacillota</taxon>
        <taxon>Bacilli</taxon>
        <taxon>Bacillales</taxon>
        <taxon>Bacillaceae</taxon>
        <taxon>Lysinibacillus</taxon>
    </lineage>
</organism>
<dbReference type="Proteomes" id="UP001558534">
    <property type="component" value="Unassembled WGS sequence"/>
</dbReference>
<gene>
    <name evidence="1" type="ORF">AB1300_17485</name>
</gene>
<accession>A0ABV3W1G1</accession>
<comment type="caution">
    <text evidence="1">The sequence shown here is derived from an EMBL/GenBank/DDBJ whole genome shotgun (WGS) entry which is preliminary data.</text>
</comment>
<name>A0ABV3W1G1_9BACI</name>
<dbReference type="EMBL" id="JBFRHK010000011">
    <property type="protein sequence ID" value="MEX3746916.1"/>
    <property type="molecule type" value="Genomic_DNA"/>
</dbReference>
<keyword evidence="2" id="KW-1185">Reference proteome</keyword>